<reference evidence="6 7" key="1">
    <citation type="submission" date="2024-09" db="EMBL/GenBank/DDBJ databases">
        <authorList>
            <person name="Sun Q."/>
            <person name="Mori K."/>
        </authorList>
    </citation>
    <scope>NUCLEOTIDE SEQUENCE [LARGE SCALE GENOMIC DNA]</scope>
    <source>
        <strain evidence="6 7">NCAIM B.02481</strain>
    </source>
</reference>
<dbReference type="Pfam" id="PF18962">
    <property type="entry name" value="Por_Secre_tail"/>
    <property type="match status" value="1"/>
</dbReference>
<name>A0ABV6QBY0_9FLAO</name>
<keyword evidence="1" id="KW-0433">Leucine-rich repeat</keyword>
<comment type="caution">
    <text evidence="6">The sequence shown here is derived from an EMBL/GenBank/DDBJ whole genome shotgun (WGS) entry which is preliminary data.</text>
</comment>
<dbReference type="PROSITE" id="PS51450">
    <property type="entry name" value="LRR"/>
    <property type="match status" value="1"/>
</dbReference>
<keyword evidence="7" id="KW-1185">Reference proteome</keyword>
<dbReference type="PANTHER" id="PTHR47566:SF1">
    <property type="entry name" value="PROTEIN NUD1"/>
    <property type="match status" value="1"/>
</dbReference>
<dbReference type="InterPro" id="IPR001611">
    <property type="entry name" value="Leu-rich_rpt"/>
</dbReference>
<organism evidence="6 7">
    <name type="scientific">Winogradskyella pulchriflava</name>
    <dbReference type="NCBI Taxonomy" id="1110688"/>
    <lineage>
        <taxon>Bacteria</taxon>
        <taxon>Pseudomonadati</taxon>
        <taxon>Bacteroidota</taxon>
        <taxon>Flavobacteriia</taxon>
        <taxon>Flavobacteriales</taxon>
        <taxon>Flavobacteriaceae</taxon>
        <taxon>Winogradskyella</taxon>
    </lineage>
</organism>
<sequence length="1820" mass="198152">MKKHILYSVLMALLSVLYLNAQTTPIPDSNFENYLETHASDGSVVSVGDVNSMGDGIADNGLVFTDRISNITSLSIINLGIDDLTGIEDFTSLEILVCSNNTLSSVDVSSNVNLKLLNVSNNRIGGELIVSSNTNLESLFCASNQITTIDLSSNTVLKNLDASENAITSIDLSNINTLVCPEPQTNPLTICQGVGSVNVSRNQLNSLVVNNGYNDLITVFNATNNPDLFCIQIDAGFTPTGWLKDDWTYFSENACVDIFTYVPDDNFEQSLITDGLDDVLDNLVLTENIDTVVNLDVSNASISSLVGIEDFLALETLDCSNNTIEDIDLSNNVLLQELDVSNNNLTVLDISSNPALTILNCANNIINALDISSVTMLTILNCSINVLANLDLSANVLLEDLDVSFNEIESLNVSANNALTSLLCNNNNLFALNVNNGNNASINTFNATNNTSLFCIEVDDVALANAAAGWQKDASTNYNLDCGTYVPDDNFEQELIDAGIDSDGTLNNYVATSDIVGITSLIISGLSIEDLTGIEDFTALQDLDCSNNNLSILDLNANTVLQTLDCSNNQIIDLNLSTNTALTALLCNDNALLTLNIENGNNASMATFNATNNPNLYCINVDDTIVGNIPGTWQKDAIADYNGDCYNSRFTAIPDAFFEQALINLGYDDVIDAQVLTSNIEHITNLNVNDKGISDLTGIQDFKSLVELDCSGNYLENLDVSGMIYLERLNCSLNYLLTNDTNATNGILNITGTVSLVELYCSGNNLNDLDMSQNPNLELLDCSDNDILSLDVSNNGLLRTLNCSNNDLTTLDVSANSSLENLNCNSNELNDLTTIGIPNTTLISLSCADNDLSNLIVENYQSLEVLNCSTNELTQLNVVDNVDLHYLSVSNNQISDINLLNNTNLLEFQASQNSLTQLDISTNVVLEQLNCNFNQISQLDFNSNTLLELITCTNNLLSEVNVSNNINLIELNASANNLTSLVLANNLGTLKTLNVSNNQIEGDLDLTTMAISACVYQANQTEFCPENVSINVSNNQLTFINLQNGINDDIINFNASGNPNLDCIQVDDVNNIGINWIKDADTSYNINCNFGETYIPDDNFELALITMGYDSGPLDDYVLTANIDTLMSLDVSGNAIADLTGIEDFEALEILNCSNNALIEIDLSSNFNLLNIDCSNNQLSSLDVSENIQLTNLNCSTNTIETLDLSANTNLLSLNISSNSFASFTPSEVLSLQEFNCDNNSIVELNFQLNQSLTSISCQDNLLEVLNIRNGQNAILTNLNAQNNPNLTCVETDTGTIPANATWLIDPTAQFVVECFFGQTYVPDDNFEQALIDLGFDSAPLDDYVYTENIEDINFLNVSGREILDLTGIEDFVSLTHLDFSLNSVSSVDLSNNTLLVNLNVSNNELSDLDLTALSNLTSLNASYNFLTQLDLDNNVSVINLNVSNNLLTSLMVDDLMNLEDFNCGSNAITSLNLAQNPNLSLVFCQANMLIADQLNLQNGNNESILVFNATNNPDLGCILVDDPVAIITNTDGIYDNWLKDATASYQLICEDADNDGVPNEDDLCPNTEFGASVDLFGCAIIDLPNDNFTILITGESCMNSNDGKITIDAQQLYAYTATLTGENFYQEYNFTNDVDMLNLLAGAYEMCITIEEWPDYYSCYTIVITQPDPLEVFASRAASGTEVSIDMSGSNSYTIEFNGTSFITHNSNITLQLQQGINHLRVSTDLECQGVYEKEILMTNAFFIYPNPFKDAINLYHNNIGEEKVTVSVYSNLGQLMIQKSYKGEGDGFNIDTSNLEAGLYIVKIKSLTQASIHKIIKQ</sequence>
<evidence type="ECO:0000313" key="6">
    <source>
        <dbReference type="EMBL" id="MFC0605190.1"/>
    </source>
</evidence>
<dbReference type="InterPro" id="IPR052574">
    <property type="entry name" value="CDIRP"/>
</dbReference>
<dbReference type="Gene3D" id="3.80.10.10">
    <property type="entry name" value="Ribonuclease Inhibitor"/>
    <property type="match status" value="7"/>
</dbReference>
<evidence type="ECO:0000256" key="1">
    <source>
        <dbReference type="ARBA" id="ARBA00022614"/>
    </source>
</evidence>
<evidence type="ECO:0000259" key="5">
    <source>
        <dbReference type="Pfam" id="PF18962"/>
    </source>
</evidence>
<dbReference type="EMBL" id="JBHLTQ010000005">
    <property type="protein sequence ID" value="MFC0605190.1"/>
    <property type="molecule type" value="Genomic_DNA"/>
</dbReference>
<feature type="signal peptide" evidence="4">
    <location>
        <begin position="1"/>
        <end position="21"/>
    </location>
</feature>
<evidence type="ECO:0000256" key="2">
    <source>
        <dbReference type="ARBA" id="ARBA00022729"/>
    </source>
</evidence>
<protein>
    <submittedName>
        <fullName evidence="6">T9SS type A sorting domain-containing protein</fullName>
    </submittedName>
</protein>
<dbReference type="Proteomes" id="UP001589832">
    <property type="component" value="Unassembled WGS sequence"/>
</dbReference>
<dbReference type="InterPro" id="IPR032675">
    <property type="entry name" value="LRR_dom_sf"/>
</dbReference>
<keyword evidence="2 4" id="KW-0732">Signal</keyword>
<keyword evidence="3" id="KW-0677">Repeat</keyword>
<evidence type="ECO:0000256" key="3">
    <source>
        <dbReference type="ARBA" id="ARBA00022737"/>
    </source>
</evidence>
<dbReference type="RefSeq" id="WP_386064103.1">
    <property type="nucleotide sequence ID" value="NZ_JBHLTQ010000005.1"/>
</dbReference>
<evidence type="ECO:0000256" key="4">
    <source>
        <dbReference type="SAM" id="SignalP"/>
    </source>
</evidence>
<dbReference type="NCBIfam" id="TIGR04183">
    <property type="entry name" value="Por_Secre_tail"/>
    <property type="match status" value="1"/>
</dbReference>
<dbReference type="PANTHER" id="PTHR47566">
    <property type="match status" value="1"/>
</dbReference>
<accession>A0ABV6QBY0</accession>
<feature type="chain" id="PRO_5046672976" evidence="4">
    <location>
        <begin position="22"/>
        <end position="1820"/>
    </location>
</feature>
<proteinExistence type="predicted"/>
<gene>
    <name evidence="6" type="ORF">ACFFGA_11535</name>
</gene>
<dbReference type="SUPFAM" id="SSF52058">
    <property type="entry name" value="L domain-like"/>
    <property type="match status" value="7"/>
</dbReference>
<feature type="domain" description="Secretion system C-terminal sorting" evidence="5">
    <location>
        <begin position="1745"/>
        <end position="1818"/>
    </location>
</feature>
<dbReference type="InterPro" id="IPR026444">
    <property type="entry name" value="Secre_tail"/>
</dbReference>
<dbReference type="SMART" id="SM00365">
    <property type="entry name" value="LRR_SD22"/>
    <property type="match status" value="9"/>
</dbReference>
<evidence type="ECO:0000313" key="7">
    <source>
        <dbReference type="Proteomes" id="UP001589832"/>
    </source>
</evidence>